<keyword evidence="2" id="KW-0597">Phosphoprotein</keyword>
<evidence type="ECO:0000256" key="1">
    <source>
        <dbReference type="ARBA" id="ARBA00022450"/>
    </source>
</evidence>
<dbReference type="InterPro" id="IPR020806">
    <property type="entry name" value="PKS_PP-bd"/>
</dbReference>
<dbReference type="InterPro" id="IPR013968">
    <property type="entry name" value="PKS_KR"/>
</dbReference>
<dbReference type="InterPro" id="IPR009081">
    <property type="entry name" value="PP-bd_ACP"/>
</dbReference>
<comment type="caution">
    <text evidence="5">The sequence shown here is derived from an EMBL/GenBank/DDBJ whole genome shotgun (WGS) entry which is preliminary data.</text>
</comment>
<keyword evidence="6" id="KW-1185">Reference proteome</keyword>
<dbReference type="PROSITE" id="PS00012">
    <property type="entry name" value="PHOSPHOPANTETHEINE"/>
    <property type="match status" value="1"/>
</dbReference>
<dbReference type="Pfam" id="PF00975">
    <property type="entry name" value="Thioesterase"/>
    <property type="match status" value="1"/>
</dbReference>
<dbReference type="PROSITE" id="PS50075">
    <property type="entry name" value="CARRIER"/>
    <property type="match status" value="1"/>
</dbReference>
<dbReference type="InterPro" id="IPR057326">
    <property type="entry name" value="KR_dom"/>
</dbReference>
<dbReference type="EMBL" id="JAKRKC020000001">
    <property type="protein sequence ID" value="MCK2213513.1"/>
    <property type="molecule type" value="Genomic_DNA"/>
</dbReference>
<proteinExistence type="predicted"/>
<dbReference type="Proteomes" id="UP001317259">
    <property type="component" value="Unassembled WGS sequence"/>
</dbReference>
<evidence type="ECO:0000313" key="5">
    <source>
        <dbReference type="EMBL" id="MCK2213513.1"/>
    </source>
</evidence>
<dbReference type="InterPro" id="IPR006162">
    <property type="entry name" value="Ppantetheine_attach_site"/>
</dbReference>
<dbReference type="SMART" id="SM00823">
    <property type="entry name" value="PKS_PP"/>
    <property type="match status" value="1"/>
</dbReference>
<dbReference type="PANTHER" id="PTHR43775:SF37">
    <property type="entry name" value="SI:DKEY-61P9.11"/>
    <property type="match status" value="1"/>
</dbReference>
<dbReference type="InterPro" id="IPR036736">
    <property type="entry name" value="ACP-like_sf"/>
</dbReference>
<protein>
    <submittedName>
        <fullName evidence="5">KR domain-containing protein</fullName>
    </submittedName>
</protein>
<dbReference type="Pfam" id="PF00550">
    <property type="entry name" value="PP-binding"/>
    <property type="match status" value="1"/>
</dbReference>
<feature type="region of interest" description="Disordered" evidence="3">
    <location>
        <begin position="1"/>
        <end position="64"/>
    </location>
</feature>
<gene>
    <name evidence="5" type="ORF">MF672_006855</name>
</gene>
<dbReference type="InterPro" id="IPR036291">
    <property type="entry name" value="NAD(P)-bd_dom_sf"/>
</dbReference>
<evidence type="ECO:0000259" key="4">
    <source>
        <dbReference type="PROSITE" id="PS50075"/>
    </source>
</evidence>
<dbReference type="SUPFAM" id="SSF53474">
    <property type="entry name" value="alpha/beta-Hydrolases"/>
    <property type="match status" value="1"/>
</dbReference>
<organism evidence="5 6">
    <name type="scientific">Actinomadura luzonensis</name>
    <dbReference type="NCBI Taxonomy" id="2805427"/>
    <lineage>
        <taxon>Bacteria</taxon>
        <taxon>Bacillati</taxon>
        <taxon>Actinomycetota</taxon>
        <taxon>Actinomycetes</taxon>
        <taxon>Streptosporangiales</taxon>
        <taxon>Thermomonosporaceae</taxon>
        <taxon>Actinomadura</taxon>
    </lineage>
</organism>
<dbReference type="PANTHER" id="PTHR43775">
    <property type="entry name" value="FATTY ACID SYNTHASE"/>
    <property type="match status" value="1"/>
</dbReference>
<dbReference type="SMART" id="SM00822">
    <property type="entry name" value="PKS_KR"/>
    <property type="match status" value="1"/>
</dbReference>
<evidence type="ECO:0000256" key="2">
    <source>
        <dbReference type="ARBA" id="ARBA00022553"/>
    </source>
</evidence>
<feature type="compositionally biased region" description="Low complexity" evidence="3">
    <location>
        <begin position="44"/>
        <end position="55"/>
    </location>
</feature>
<dbReference type="SUPFAM" id="SSF47336">
    <property type="entry name" value="ACP-like"/>
    <property type="match status" value="1"/>
</dbReference>
<sequence length="716" mass="74008">MLDRGATRVVLNGRTPRPGTTAPAGSQAPATTAPADPQAPTPTTPDGAAHPAATGRRGTPTIAGGVTTVTGDLAAPGTAERLVAAATEGGLRLRGVIHAAGVLDDRLIADLDPDALARVWSAKVAGAQRLHDATKDLDLDWWVAFSSAASLLGSPGQAAYAAANAWLDALCERRRAEGLPGLAVNWGPWAGTAAPATPAVEPLTAAEGLEALEALLQRDLPAGVVKLDAARAVTLFPALARVPYFSDLADVPAPAPQDLADLPPEEALAAVARKVRERAAAVLGVDPSRLADGTVLTGLGLDSLAATRLRGTIEHDFGVQVPTAPLLKGGTLGALSRTVAGRLGLAPAPAPAPAPVAPGPVVVEPRDAAERQVTRVLADLLGREPSVTEPLTPDVLSAATALLGGQPAGNGAAPVPGAASVPGAAPVPGVTPADLAAALRRADEAEAGRGTIRPLTPGIPGAPLFLAHPAGGTTGVYTLLAARLPAPVFGLERLDLPDHPDIPHRAARYAEAIRQAADPPYRLGGWSFGGILAFETARLLGEDAVELLAMIDAGLPDEVPEPRRRRLQARRYAAFAAYLTRTYGVPIALDQAELEPLDEPAQLALTEARIAGSGVLATLPPAILRHQLTSHDDTQAIERYRPDRPYEGRAVLYRSTDPAPWAVEDPRYAHAADPARGFAPYVPRLEIVEIPGSHHLNLLDPPHVEVIAEHLKGLLL</sequence>
<keyword evidence="1" id="KW-0596">Phosphopantetheine</keyword>
<feature type="domain" description="Carrier" evidence="4">
    <location>
        <begin position="266"/>
        <end position="343"/>
    </location>
</feature>
<dbReference type="InterPro" id="IPR001031">
    <property type="entry name" value="Thioesterase"/>
</dbReference>
<dbReference type="Gene3D" id="3.40.50.1820">
    <property type="entry name" value="alpha/beta hydrolase"/>
    <property type="match status" value="1"/>
</dbReference>
<reference evidence="5 6" key="1">
    <citation type="submission" date="2022-04" db="EMBL/GenBank/DDBJ databases">
        <title>Genome draft of Actinomadura sp. ATCC 31491.</title>
        <authorList>
            <person name="Shi X."/>
            <person name="Du Y."/>
        </authorList>
    </citation>
    <scope>NUCLEOTIDE SEQUENCE [LARGE SCALE GENOMIC DNA]</scope>
    <source>
        <strain evidence="5 6">ATCC 31491</strain>
    </source>
</reference>
<feature type="compositionally biased region" description="Low complexity" evidence="3">
    <location>
        <begin position="27"/>
        <end position="36"/>
    </location>
</feature>
<evidence type="ECO:0000256" key="3">
    <source>
        <dbReference type="SAM" id="MobiDB-lite"/>
    </source>
</evidence>
<dbReference type="SUPFAM" id="SSF51735">
    <property type="entry name" value="NAD(P)-binding Rossmann-fold domains"/>
    <property type="match status" value="1"/>
</dbReference>
<accession>A0ABT0FMV9</accession>
<name>A0ABT0FMV9_9ACTN</name>
<dbReference type="InterPro" id="IPR050091">
    <property type="entry name" value="PKS_NRPS_Biosynth_Enz"/>
</dbReference>
<evidence type="ECO:0000313" key="6">
    <source>
        <dbReference type="Proteomes" id="UP001317259"/>
    </source>
</evidence>
<dbReference type="Gene3D" id="1.10.1200.10">
    <property type="entry name" value="ACP-like"/>
    <property type="match status" value="1"/>
</dbReference>
<dbReference type="Pfam" id="PF08659">
    <property type="entry name" value="KR"/>
    <property type="match status" value="1"/>
</dbReference>
<dbReference type="InterPro" id="IPR029058">
    <property type="entry name" value="AB_hydrolase_fold"/>
</dbReference>
<dbReference type="Gene3D" id="3.40.50.720">
    <property type="entry name" value="NAD(P)-binding Rossmann-like Domain"/>
    <property type="match status" value="1"/>
</dbReference>